<dbReference type="GO" id="GO:0008270">
    <property type="term" value="F:zinc ion binding"/>
    <property type="evidence" value="ECO:0007669"/>
    <property type="project" value="InterPro"/>
</dbReference>
<dbReference type="Gene3D" id="3.30.40.210">
    <property type="match status" value="1"/>
</dbReference>
<dbReference type="PANTHER" id="PTHR12882:SF1">
    <property type="entry name" value="TRANSCRIPTION ELONGATION FACTOR SPT4"/>
    <property type="match status" value="1"/>
</dbReference>
<keyword evidence="6" id="KW-0539">Nucleus</keyword>
<evidence type="ECO:0000256" key="5">
    <source>
        <dbReference type="ARBA" id="ARBA00023163"/>
    </source>
</evidence>
<evidence type="ECO:0000256" key="1">
    <source>
        <dbReference type="ARBA" id="ARBA00004123"/>
    </source>
</evidence>
<dbReference type="Pfam" id="PF06093">
    <property type="entry name" value="Spt4"/>
    <property type="match status" value="1"/>
</dbReference>
<keyword evidence="7" id="KW-0137">Centromere</keyword>
<dbReference type="PANTHER" id="PTHR12882">
    <property type="entry name" value="SUPPRESSOR OF TY 4"/>
    <property type="match status" value="1"/>
</dbReference>
<dbReference type="GO" id="GO:0000775">
    <property type="term" value="C:chromosome, centromeric region"/>
    <property type="evidence" value="ECO:0007669"/>
    <property type="project" value="UniProtKB-SubCell"/>
</dbReference>
<evidence type="ECO:0000256" key="2">
    <source>
        <dbReference type="ARBA" id="ARBA00004584"/>
    </source>
</evidence>
<reference evidence="10" key="1">
    <citation type="submission" date="2023-01" db="EMBL/GenBank/DDBJ databases">
        <title>The chitinases involved in constricting ring structure development in the nematode-trapping fungus Drechslerella dactyloides.</title>
        <authorList>
            <person name="Wang R."/>
            <person name="Zhang L."/>
            <person name="Tang P."/>
            <person name="Li S."/>
            <person name="Liang L."/>
        </authorList>
    </citation>
    <scope>NUCLEOTIDE SEQUENCE</scope>
    <source>
        <strain evidence="10">YMF1.00031</strain>
    </source>
</reference>
<dbReference type="InterPro" id="IPR009287">
    <property type="entry name" value="Spt4"/>
</dbReference>
<proteinExistence type="inferred from homology"/>
<dbReference type="GO" id="GO:0140673">
    <property type="term" value="P:transcription elongation-coupled chromatin remodeling"/>
    <property type="evidence" value="ECO:0007669"/>
    <property type="project" value="InterPro"/>
</dbReference>
<keyword evidence="11" id="KW-1185">Reference proteome</keyword>
<comment type="subcellular location">
    <subcellularLocation>
        <location evidence="2">Chromosome</location>
        <location evidence="2">Centromere</location>
    </subcellularLocation>
    <subcellularLocation>
        <location evidence="1">Nucleus</location>
    </subcellularLocation>
</comment>
<feature type="domain" description="Spt4/RpoE2 zinc finger" evidence="9">
    <location>
        <begin position="159"/>
        <end position="236"/>
    </location>
</feature>
<organism evidence="10 11">
    <name type="scientific">Drechslerella dactyloides</name>
    <name type="common">Nematode-trapping fungus</name>
    <name type="synonym">Arthrobotrys dactyloides</name>
    <dbReference type="NCBI Taxonomy" id="74499"/>
    <lineage>
        <taxon>Eukaryota</taxon>
        <taxon>Fungi</taxon>
        <taxon>Dikarya</taxon>
        <taxon>Ascomycota</taxon>
        <taxon>Pezizomycotina</taxon>
        <taxon>Orbiliomycetes</taxon>
        <taxon>Orbiliales</taxon>
        <taxon>Orbiliaceae</taxon>
        <taxon>Drechslerella</taxon>
    </lineage>
</organism>
<protein>
    <recommendedName>
        <fullName evidence="4">Transcription elongation factor SPT4</fullName>
    </recommendedName>
    <alternativeName>
        <fullName evidence="8">Chromatin elongation factor SPT4</fullName>
    </alternativeName>
</protein>
<dbReference type="InterPro" id="IPR029040">
    <property type="entry name" value="RPABC4/Spt4"/>
</dbReference>
<evidence type="ECO:0000256" key="8">
    <source>
        <dbReference type="ARBA" id="ARBA00029869"/>
    </source>
</evidence>
<dbReference type="SUPFAM" id="SSF63393">
    <property type="entry name" value="RNA polymerase subunits"/>
    <property type="match status" value="1"/>
</dbReference>
<comment type="caution">
    <text evidence="10">The sequence shown here is derived from an EMBL/GenBank/DDBJ whole genome shotgun (WGS) entry which is preliminary data.</text>
</comment>
<dbReference type="Proteomes" id="UP001221413">
    <property type="component" value="Unassembled WGS sequence"/>
</dbReference>
<dbReference type="SMART" id="SM01389">
    <property type="entry name" value="Spt4"/>
    <property type="match status" value="1"/>
</dbReference>
<accession>A0AAD6NLP4</accession>
<keyword evidence="5" id="KW-0804">Transcription</keyword>
<evidence type="ECO:0000259" key="9">
    <source>
        <dbReference type="SMART" id="SM01389"/>
    </source>
</evidence>
<dbReference type="GO" id="GO:0000993">
    <property type="term" value="F:RNA polymerase II complex binding"/>
    <property type="evidence" value="ECO:0007669"/>
    <property type="project" value="TreeGrafter"/>
</dbReference>
<dbReference type="InterPro" id="IPR022800">
    <property type="entry name" value="Spt4/RpoE2_Znf"/>
</dbReference>
<dbReference type="GO" id="GO:0032044">
    <property type="term" value="C:DSIF complex"/>
    <property type="evidence" value="ECO:0007669"/>
    <property type="project" value="TreeGrafter"/>
</dbReference>
<comment type="similarity">
    <text evidence="3">Belongs to the SPT4 family.</text>
</comment>
<dbReference type="AlphaFoldDB" id="A0AAD6NLP4"/>
<evidence type="ECO:0000256" key="3">
    <source>
        <dbReference type="ARBA" id="ARBA00010464"/>
    </source>
</evidence>
<dbReference type="GO" id="GO:0006355">
    <property type="term" value="P:regulation of DNA-templated transcription"/>
    <property type="evidence" value="ECO:0007669"/>
    <property type="project" value="InterPro"/>
</dbReference>
<dbReference type="CDD" id="cd07973">
    <property type="entry name" value="Spt4"/>
    <property type="match status" value="1"/>
</dbReference>
<dbReference type="EMBL" id="JAQGDS010000001">
    <property type="protein sequence ID" value="KAJ6264026.1"/>
    <property type="molecule type" value="Genomic_DNA"/>
</dbReference>
<evidence type="ECO:0000256" key="4">
    <source>
        <dbReference type="ARBA" id="ARBA00020182"/>
    </source>
</evidence>
<evidence type="ECO:0000256" key="6">
    <source>
        <dbReference type="ARBA" id="ARBA00023242"/>
    </source>
</evidence>
<evidence type="ECO:0000313" key="10">
    <source>
        <dbReference type="EMBL" id="KAJ6264026.1"/>
    </source>
</evidence>
<evidence type="ECO:0000313" key="11">
    <source>
        <dbReference type="Proteomes" id="UP001221413"/>
    </source>
</evidence>
<gene>
    <name evidence="10" type="ORF">Dda_0165</name>
</gene>
<dbReference type="InterPro" id="IPR038510">
    <property type="entry name" value="Spt4_sf"/>
</dbReference>
<sequence>MTNNASVEKQECGTQAILSISCAGRGARWDFSGAHLPIAIGGNCEAVRKVEVEARDVGGGGGGRDYVRLGASELKWLSDPPTFGVDNSPSSSLSISTSPLPIHRHPPQSTPHLSCIILGPFITLCENSIPNNCRNFLTMSADNPDYRWQPVPTNRFRYLRACMVCAIVLTLDEFTRKGCPNCHPVLDYISSSDLAQECTSPIYEGCVSIDKPTESWIAKWLRLTKYVPGVYATKVVGELPEEALDNLTNENIEYIPRDGSENNLE</sequence>
<name>A0AAD6NLP4_DREDA</name>
<evidence type="ECO:0000256" key="7">
    <source>
        <dbReference type="ARBA" id="ARBA00023328"/>
    </source>
</evidence>